<dbReference type="AlphaFoldDB" id="A0AA38JFM7"/>
<name>A0AA38JFM7_9AGAR</name>
<dbReference type="Proteomes" id="UP001176059">
    <property type="component" value="Unassembled WGS sequence"/>
</dbReference>
<accession>A0AA38JFM7</accession>
<evidence type="ECO:0000313" key="3">
    <source>
        <dbReference type="Proteomes" id="UP001176059"/>
    </source>
</evidence>
<reference evidence="2" key="2">
    <citation type="journal article" date="2023" name="Proc. Natl. Acad. Sci. U.S.A.">
        <title>A global phylogenomic analysis of the shiitake genus Lentinula.</title>
        <authorList>
            <person name="Sierra-Patev S."/>
            <person name="Min B."/>
            <person name="Naranjo-Ortiz M."/>
            <person name="Looney B."/>
            <person name="Konkel Z."/>
            <person name="Slot J.C."/>
            <person name="Sakamoto Y."/>
            <person name="Steenwyk J.L."/>
            <person name="Rokas A."/>
            <person name="Carro J."/>
            <person name="Camarero S."/>
            <person name="Ferreira P."/>
            <person name="Molpeceres G."/>
            <person name="Ruiz-Duenas F.J."/>
            <person name="Serrano A."/>
            <person name="Henrissat B."/>
            <person name="Drula E."/>
            <person name="Hughes K.W."/>
            <person name="Mata J.L."/>
            <person name="Ishikawa N.K."/>
            <person name="Vargas-Isla R."/>
            <person name="Ushijima S."/>
            <person name="Smith C.A."/>
            <person name="Donoghue J."/>
            <person name="Ahrendt S."/>
            <person name="Andreopoulos W."/>
            <person name="He G."/>
            <person name="LaButti K."/>
            <person name="Lipzen A."/>
            <person name="Ng V."/>
            <person name="Riley R."/>
            <person name="Sandor L."/>
            <person name="Barry K."/>
            <person name="Martinez A.T."/>
            <person name="Xiao Y."/>
            <person name="Gibbons J.G."/>
            <person name="Terashima K."/>
            <person name="Grigoriev I.V."/>
            <person name="Hibbett D."/>
        </authorList>
    </citation>
    <scope>NUCLEOTIDE SEQUENCE</scope>
    <source>
        <strain evidence="2">ET3784</strain>
    </source>
</reference>
<keyword evidence="3" id="KW-1185">Reference proteome</keyword>
<protein>
    <submittedName>
        <fullName evidence="2">Uncharacterized protein</fullName>
    </submittedName>
</protein>
<comment type="caution">
    <text evidence="2">The sequence shown here is derived from an EMBL/GenBank/DDBJ whole genome shotgun (WGS) entry which is preliminary data.</text>
</comment>
<gene>
    <name evidence="2" type="ORF">DFJ43DRAFT_1040982</name>
</gene>
<dbReference type="EMBL" id="JANVFO010000039">
    <property type="protein sequence ID" value="KAJ3728193.1"/>
    <property type="molecule type" value="Genomic_DNA"/>
</dbReference>
<evidence type="ECO:0000313" key="2">
    <source>
        <dbReference type="EMBL" id="KAJ3728193.1"/>
    </source>
</evidence>
<proteinExistence type="predicted"/>
<evidence type="ECO:0000256" key="1">
    <source>
        <dbReference type="SAM" id="MobiDB-lite"/>
    </source>
</evidence>
<sequence length="265" mass="28867">MSNTQPRPLQWLHRIDEKKLAVASSIGRILFATTTDELRTALKFDTYLRTYEGNLNQLHVPLSYHAFAERINSDPGITGGFVTIDILNETFTVPPTPVHRAIFSEFLRPLGSQGESALVNALGLSGVSAHKQRVYGKLLIEQVEKNLDKRPRKARKGNGKDKQTGKVNKQFLADSPTDVLSSSSQYASHSTITNTPTTAYLVGPSNPLDSTSGTYDPPSPTLSNLFAGPSHTNPDDYALFNADPATLPTSSNQDSNETPPMDTAI</sequence>
<reference evidence="2" key="1">
    <citation type="submission" date="2022-08" db="EMBL/GenBank/DDBJ databases">
        <authorList>
            <consortium name="DOE Joint Genome Institute"/>
            <person name="Min B."/>
            <person name="Sierra-Patev S."/>
            <person name="Naranjo-Ortiz M."/>
            <person name="Looney B."/>
            <person name="Konkel Z."/>
            <person name="Slot J.C."/>
            <person name="Sakamoto Y."/>
            <person name="Steenwyk J.L."/>
            <person name="Rokas A."/>
            <person name="Carro J."/>
            <person name="Camarero S."/>
            <person name="Ferreira P."/>
            <person name="Molpeceres G."/>
            <person name="Ruiz-duenas F.J."/>
            <person name="Serrano A."/>
            <person name="Henrissat B."/>
            <person name="Drula E."/>
            <person name="Hughes K.W."/>
            <person name="Mata J.L."/>
            <person name="Ishikawa N.K."/>
            <person name="Vargas-Isla R."/>
            <person name="Ushijima S."/>
            <person name="Smith C.A."/>
            <person name="Ahrendt S."/>
            <person name="Andreopoulos W."/>
            <person name="He G."/>
            <person name="LaButti K."/>
            <person name="Lipzen A."/>
            <person name="Ng V."/>
            <person name="Riley R."/>
            <person name="Sandor L."/>
            <person name="Barry K."/>
            <person name="Martinez A.T."/>
            <person name="Xiao Y."/>
            <person name="Gibbons J.G."/>
            <person name="Terashima K."/>
            <person name="Hibbett D.S."/>
            <person name="Grigoriev I.V."/>
        </authorList>
    </citation>
    <scope>NUCLEOTIDE SEQUENCE</scope>
    <source>
        <strain evidence="2">ET3784</strain>
    </source>
</reference>
<feature type="compositionally biased region" description="Polar residues" evidence="1">
    <location>
        <begin position="247"/>
        <end position="258"/>
    </location>
</feature>
<feature type="region of interest" description="Disordered" evidence="1">
    <location>
        <begin position="146"/>
        <end position="265"/>
    </location>
</feature>
<feature type="compositionally biased region" description="Polar residues" evidence="1">
    <location>
        <begin position="178"/>
        <end position="198"/>
    </location>
</feature>
<organism evidence="2 3">
    <name type="scientific">Lentinula guzmanii</name>
    <dbReference type="NCBI Taxonomy" id="2804957"/>
    <lineage>
        <taxon>Eukaryota</taxon>
        <taxon>Fungi</taxon>
        <taxon>Dikarya</taxon>
        <taxon>Basidiomycota</taxon>
        <taxon>Agaricomycotina</taxon>
        <taxon>Agaricomycetes</taxon>
        <taxon>Agaricomycetidae</taxon>
        <taxon>Agaricales</taxon>
        <taxon>Marasmiineae</taxon>
        <taxon>Omphalotaceae</taxon>
        <taxon>Lentinula</taxon>
    </lineage>
</organism>